<reference evidence="3 4" key="1">
    <citation type="journal article" date="2018" name="Nat. Biotechnol.">
        <title>A standardized bacterial taxonomy based on genome phylogeny substantially revises the tree of life.</title>
        <authorList>
            <person name="Parks D.H."/>
            <person name="Chuvochina M."/>
            <person name="Waite D.W."/>
            <person name="Rinke C."/>
            <person name="Skarshewski A."/>
            <person name="Chaumeil P.A."/>
            <person name="Hugenholtz P."/>
        </authorList>
    </citation>
    <scope>NUCLEOTIDE SEQUENCE [LARGE SCALE GENOMIC DNA]</scope>
    <source>
        <strain evidence="3">UBA9152</strain>
    </source>
</reference>
<dbReference type="AlphaFoldDB" id="A0A3C1KAZ8"/>
<feature type="domain" description="PucR C-terminal helix-turn-helix" evidence="2">
    <location>
        <begin position="449"/>
        <end position="506"/>
    </location>
</feature>
<dbReference type="InterPro" id="IPR012914">
    <property type="entry name" value="PucR_dom"/>
</dbReference>
<dbReference type="Gene3D" id="1.10.10.2840">
    <property type="entry name" value="PucR C-terminal helix-turn-helix domain"/>
    <property type="match status" value="1"/>
</dbReference>
<name>A0A3C1KAZ8_9MICO</name>
<organism evidence="3 4">
    <name type="scientific">Microbacterium ginsengisoli</name>
    <dbReference type="NCBI Taxonomy" id="400772"/>
    <lineage>
        <taxon>Bacteria</taxon>
        <taxon>Bacillati</taxon>
        <taxon>Actinomycetota</taxon>
        <taxon>Actinomycetes</taxon>
        <taxon>Micrococcales</taxon>
        <taxon>Microbacteriaceae</taxon>
        <taxon>Microbacterium</taxon>
    </lineage>
</organism>
<comment type="caution">
    <text evidence="3">The sequence shown here is derived from an EMBL/GenBank/DDBJ whole genome shotgun (WGS) entry which is preliminary data.</text>
</comment>
<proteinExistence type="predicted"/>
<dbReference type="InterPro" id="IPR051448">
    <property type="entry name" value="CdaR-like_regulators"/>
</dbReference>
<dbReference type="Pfam" id="PF13556">
    <property type="entry name" value="HTH_30"/>
    <property type="match status" value="1"/>
</dbReference>
<evidence type="ECO:0000259" key="2">
    <source>
        <dbReference type="Pfam" id="PF13556"/>
    </source>
</evidence>
<protein>
    <submittedName>
        <fullName evidence="3">PucR family transcriptional regulator</fullName>
    </submittedName>
</protein>
<evidence type="ECO:0000313" key="3">
    <source>
        <dbReference type="EMBL" id="HAN23859.1"/>
    </source>
</evidence>
<dbReference type="Pfam" id="PF07905">
    <property type="entry name" value="PucR"/>
    <property type="match status" value="1"/>
</dbReference>
<dbReference type="PANTHER" id="PTHR33744">
    <property type="entry name" value="CARBOHYDRATE DIACID REGULATOR"/>
    <property type="match status" value="1"/>
</dbReference>
<gene>
    <name evidence="3" type="ORF">DCP95_04715</name>
</gene>
<accession>A0A3C1KAZ8</accession>
<feature type="domain" description="Purine catabolism PurC-like" evidence="1">
    <location>
        <begin position="32"/>
        <end position="137"/>
    </location>
</feature>
<dbReference type="InterPro" id="IPR042070">
    <property type="entry name" value="PucR_C-HTH_sf"/>
</dbReference>
<evidence type="ECO:0000313" key="4">
    <source>
        <dbReference type="Proteomes" id="UP000257479"/>
    </source>
</evidence>
<dbReference type="EMBL" id="DMNG01000077">
    <property type="protein sequence ID" value="HAN23859.1"/>
    <property type="molecule type" value="Genomic_DNA"/>
</dbReference>
<dbReference type="InterPro" id="IPR025736">
    <property type="entry name" value="PucR_C-HTH_dom"/>
</dbReference>
<sequence length="521" mass="54997">MAEPHVPTLRALLARTELRLRLETPEEALPAGALDAELRWVHSSDLLDPTPFLSEGLALLTTGTQFLATAAEPDEYVAYVERLSSRGVVAVGFGTEVVRAGIPPELAAACREAGLPLVEVPYRTPFIAVARANAEAIAAQAYARRSWALAAQRAISLAALRPGGLGAIVDELAKQLGTWVGLFDASGALTHAHPVDALTSEAAEALTDEVQTLLRRGANTGSALHAASGSFSLQTLGRTGRLRGALVIAATHLDQEERGLVTAVVALAGLALEQRQRLDRGYGALRRGVLQALLAGDLTLARRIARDVWGALPGGDRTVAVTDAASSRRAAIFDWLDVRADEPGVEVFYGRDDDQIVVLAGTGGERVAADLAEAFDLRVGVAAVPDDDLATALSRARLALERGTGRVRRFEIVADVGLLPHLATPDARRLADATLAPLVAHDAAHGTELVTTLRVWLAQDGGHEASARLLGVHRHTVRARVALAEHVLGRDLSGFAARSELWVAMELTGAPSISNTSLSAY</sequence>
<dbReference type="PANTHER" id="PTHR33744:SF1">
    <property type="entry name" value="DNA-BINDING TRANSCRIPTIONAL ACTIVATOR ADER"/>
    <property type="match status" value="1"/>
</dbReference>
<dbReference type="Proteomes" id="UP000257479">
    <property type="component" value="Unassembled WGS sequence"/>
</dbReference>
<evidence type="ECO:0000259" key="1">
    <source>
        <dbReference type="Pfam" id="PF07905"/>
    </source>
</evidence>